<dbReference type="EMBL" id="JACHLL010000003">
    <property type="protein sequence ID" value="MBB6341943.1"/>
    <property type="molecule type" value="Genomic_DNA"/>
</dbReference>
<proteinExistence type="predicted"/>
<gene>
    <name evidence="2" type="ORF">HNP49_002111</name>
</gene>
<evidence type="ECO:0008006" key="4">
    <source>
        <dbReference type="Google" id="ProtNLM"/>
    </source>
</evidence>
<evidence type="ECO:0000256" key="1">
    <source>
        <dbReference type="SAM" id="SignalP"/>
    </source>
</evidence>
<dbReference type="Proteomes" id="UP000557193">
    <property type="component" value="Unassembled WGS sequence"/>
</dbReference>
<name>A0A7X0ES59_9PSED</name>
<organism evidence="2 3">
    <name type="scientific">Pseudomonas fluvialis</name>
    <dbReference type="NCBI Taxonomy" id="1793966"/>
    <lineage>
        <taxon>Bacteria</taxon>
        <taxon>Pseudomonadati</taxon>
        <taxon>Pseudomonadota</taxon>
        <taxon>Gammaproteobacteria</taxon>
        <taxon>Pseudomonadales</taxon>
        <taxon>Pseudomonadaceae</taxon>
        <taxon>Pseudomonas</taxon>
    </lineage>
</organism>
<dbReference type="RefSeq" id="WP_184683065.1">
    <property type="nucleotide sequence ID" value="NZ_JACHLL010000003.1"/>
</dbReference>
<dbReference type="AlphaFoldDB" id="A0A7X0ES59"/>
<accession>A0A7X0ES59</accession>
<evidence type="ECO:0000313" key="3">
    <source>
        <dbReference type="Proteomes" id="UP000557193"/>
    </source>
</evidence>
<reference evidence="2 3" key="1">
    <citation type="submission" date="2020-08" db="EMBL/GenBank/DDBJ databases">
        <title>Functional genomics of gut bacteria from endangered species of beetles.</title>
        <authorList>
            <person name="Carlos-Shanley C."/>
        </authorList>
    </citation>
    <scope>NUCLEOTIDE SEQUENCE [LARGE SCALE GENOMIC DNA]</scope>
    <source>
        <strain evidence="2 3">S00202</strain>
    </source>
</reference>
<sequence length="164" mass="18418">MRKLLASLLSVFSIGAYAATEIKAPVFSLKLNGDWVAEKSDPDQFSYYSKAIDVGLTTSFVRMNAKPSDTERIANKLKEFRLAGENRAASEFNLRMTIADPIVVPFSKGHQVAYFGHDDHGRQFRYVGLVFPDKTINVYAESKTRSQGELEKIFNDLLKGLSFQ</sequence>
<keyword evidence="3" id="KW-1185">Reference proteome</keyword>
<comment type="caution">
    <text evidence="2">The sequence shown here is derived from an EMBL/GenBank/DDBJ whole genome shotgun (WGS) entry which is preliminary data.</text>
</comment>
<feature type="signal peptide" evidence="1">
    <location>
        <begin position="1"/>
        <end position="18"/>
    </location>
</feature>
<keyword evidence="1" id="KW-0732">Signal</keyword>
<feature type="chain" id="PRO_5031485054" description="DUF1795 domain-containing protein" evidence="1">
    <location>
        <begin position="19"/>
        <end position="164"/>
    </location>
</feature>
<evidence type="ECO:0000313" key="2">
    <source>
        <dbReference type="EMBL" id="MBB6341943.1"/>
    </source>
</evidence>
<protein>
    <recommendedName>
        <fullName evidence="4">DUF1795 domain-containing protein</fullName>
    </recommendedName>
</protein>